<keyword evidence="1" id="KW-0472">Membrane</keyword>
<dbReference type="Proteomes" id="UP000011666">
    <property type="component" value="Unassembled WGS sequence"/>
</dbReference>
<evidence type="ECO:0000256" key="1">
    <source>
        <dbReference type="SAM" id="Phobius"/>
    </source>
</evidence>
<gene>
    <name evidence="2" type="ORF">GS4_15_00680</name>
</gene>
<feature type="transmembrane region" description="Helical" evidence="1">
    <location>
        <begin position="45"/>
        <end position="62"/>
    </location>
</feature>
<dbReference type="AlphaFoldDB" id="M0QIQ4"/>
<dbReference type="STRING" id="1223545.GS4_15_00680"/>
<evidence type="ECO:0000313" key="3">
    <source>
        <dbReference type="Proteomes" id="UP000011666"/>
    </source>
</evidence>
<dbReference type="eggNOG" id="ENOG5033KAU">
    <property type="taxonomic scope" value="Bacteria"/>
</dbReference>
<reference evidence="2 3" key="1">
    <citation type="submission" date="2013-01" db="EMBL/GenBank/DDBJ databases">
        <title>Whole genome shotgun sequence of Gordonia soli NBRC 108243.</title>
        <authorList>
            <person name="Isaki-Nakamura S."/>
            <person name="Hosoyama A."/>
            <person name="Tsuchikane K."/>
            <person name="Ando Y."/>
            <person name="Baba S."/>
            <person name="Ohji S."/>
            <person name="Hamada M."/>
            <person name="Tamura T."/>
            <person name="Yamazoe A."/>
            <person name="Yamazaki S."/>
            <person name="Fujita N."/>
        </authorList>
    </citation>
    <scope>NUCLEOTIDE SEQUENCE [LARGE SCALE GENOMIC DNA]</scope>
    <source>
        <strain evidence="2 3">NBRC 108243</strain>
    </source>
</reference>
<evidence type="ECO:0000313" key="2">
    <source>
        <dbReference type="EMBL" id="GAC68418.1"/>
    </source>
</evidence>
<sequence>MIVAGIAGSIAANVVPHLAHGITGRPFPTPFANPPGVGDSSAVLNLIWATVNAFGAVTLFAGVRHHLDEPRVRASAAVGAVVSGAAVRAYFRSVRRH</sequence>
<comment type="caution">
    <text evidence="2">The sequence shown here is derived from an EMBL/GenBank/DDBJ whole genome shotgun (WGS) entry which is preliminary data.</text>
</comment>
<organism evidence="2 3">
    <name type="scientific">Gordonia soli NBRC 108243</name>
    <dbReference type="NCBI Taxonomy" id="1223545"/>
    <lineage>
        <taxon>Bacteria</taxon>
        <taxon>Bacillati</taxon>
        <taxon>Actinomycetota</taxon>
        <taxon>Actinomycetes</taxon>
        <taxon>Mycobacteriales</taxon>
        <taxon>Gordoniaceae</taxon>
        <taxon>Gordonia</taxon>
    </lineage>
</organism>
<proteinExistence type="predicted"/>
<protein>
    <submittedName>
        <fullName evidence="2">Uncharacterized protein</fullName>
    </submittedName>
</protein>
<keyword evidence="1" id="KW-0812">Transmembrane</keyword>
<accession>M0QIQ4</accession>
<keyword evidence="1" id="KW-1133">Transmembrane helix</keyword>
<name>M0QIQ4_9ACTN</name>
<dbReference type="EMBL" id="BANX01000015">
    <property type="protein sequence ID" value="GAC68418.1"/>
    <property type="molecule type" value="Genomic_DNA"/>
</dbReference>
<keyword evidence="3" id="KW-1185">Reference proteome</keyword>